<dbReference type="InterPro" id="IPR015797">
    <property type="entry name" value="NUDIX_hydrolase-like_dom_sf"/>
</dbReference>
<comment type="cofactor">
    <cofactor evidence="1">
        <name>Mg(2+)</name>
        <dbReference type="ChEBI" id="CHEBI:18420"/>
    </cofactor>
</comment>
<evidence type="ECO:0000256" key="1">
    <source>
        <dbReference type="ARBA" id="ARBA00001946"/>
    </source>
</evidence>
<gene>
    <name evidence="4" type="ORF">NE663_08860</name>
</gene>
<dbReference type="PRINTS" id="PR00502">
    <property type="entry name" value="NUDIXFAMILY"/>
</dbReference>
<name>A0ABT1SMC1_9FIRM</name>
<protein>
    <submittedName>
        <fullName evidence="4">NUDIX hydrolase</fullName>
    </submittedName>
</protein>
<evidence type="ECO:0000313" key="5">
    <source>
        <dbReference type="Proteomes" id="UP001524435"/>
    </source>
</evidence>
<organism evidence="4 5">
    <name type="scientific">Massilicoli timonensis</name>
    <dbReference type="NCBI Taxonomy" id="2015901"/>
    <lineage>
        <taxon>Bacteria</taxon>
        <taxon>Bacillati</taxon>
        <taxon>Bacillota</taxon>
        <taxon>Erysipelotrichia</taxon>
        <taxon>Erysipelotrichales</taxon>
        <taxon>Erysipelotrichaceae</taxon>
        <taxon>Massilicoli</taxon>
    </lineage>
</organism>
<dbReference type="SUPFAM" id="SSF55811">
    <property type="entry name" value="Nudix"/>
    <property type="match status" value="1"/>
</dbReference>
<dbReference type="InterPro" id="IPR000086">
    <property type="entry name" value="NUDIX_hydrolase_dom"/>
</dbReference>
<dbReference type="PROSITE" id="PS51462">
    <property type="entry name" value="NUDIX"/>
    <property type="match status" value="1"/>
</dbReference>
<keyword evidence="2 4" id="KW-0378">Hydrolase</keyword>
<feature type="domain" description="Nudix hydrolase" evidence="3">
    <location>
        <begin position="38"/>
        <end position="166"/>
    </location>
</feature>
<dbReference type="PANTHER" id="PTHR11839:SF18">
    <property type="entry name" value="NUDIX HYDROLASE DOMAIN-CONTAINING PROTEIN"/>
    <property type="match status" value="1"/>
</dbReference>
<sequence length="180" mass="20566">MWEKQISSTCLYDGAILRVEKDEVELEDGSRSIREVVHNSGGVAVLAIDAQEQVILVKQFRYPSKEVLYELPGGKQEAGESIVEAGMRELREETGYIARYPRYFGYLYPTVAYASEVIHLVLAEHAVFLKQELDEGEAVEVVRMPLHEALRLIESNEIKDAKTIIALLKYRLLSDFYRNE</sequence>
<dbReference type="PANTHER" id="PTHR11839">
    <property type="entry name" value="UDP/ADP-SUGAR PYROPHOSPHATASE"/>
    <property type="match status" value="1"/>
</dbReference>
<dbReference type="EMBL" id="JANGCH010000013">
    <property type="protein sequence ID" value="MCQ5122366.1"/>
    <property type="molecule type" value="Genomic_DNA"/>
</dbReference>
<dbReference type="Pfam" id="PF00293">
    <property type="entry name" value="NUDIX"/>
    <property type="match status" value="1"/>
</dbReference>
<evidence type="ECO:0000313" key="4">
    <source>
        <dbReference type="EMBL" id="MCQ5122366.1"/>
    </source>
</evidence>
<evidence type="ECO:0000259" key="3">
    <source>
        <dbReference type="PROSITE" id="PS51462"/>
    </source>
</evidence>
<accession>A0ABT1SMC1</accession>
<reference evidence="4 5" key="1">
    <citation type="submission" date="2022-06" db="EMBL/GenBank/DDBJ databases">
        <title>Isolation of gut microbiota from human fecal samples.</title>
        <authorList>
            <person name="Pamer E.G."/>
            <person name="Barat B."/>
            <person name="Waligurski E."/>
            <person name="Medina S."/>
            <person name="Paddock L."/>
            <person name="Mostad J."/>
        </authorList>
    </citation>
    <scope>NUCLEOTIDE SEQUENCE [LARGE SCALE GENOMIC DNA]</scope>
    <source>
        <strain evidence="4 5">DFI.6.1</strain>
    </source>
</reference>
<proteinExistence type="predicted"/>
<dbReference type="Gene3D" id="3.90.79.10">
    <property type="entry name" value="Nucleoside Triphosphate Pyrophosphohydrolase"/>
    <property type="match status" value="1"/>
</dbReference>
<dbReference type="RefSeq" id="WP_178200551.1">
    <property type="nucleotide sequence ID" value="NZ_CALVCM010000007.1"/>
</dbReference>
<dbReference type="GO" id="GO:0016787">
    <property type="term" value="F:hydrolase activity"/>
    <property type="evidence" value="ECO:0007669"/>
    <property type="project" value="UniProtKB-KW"/>
</dbReference>
<dbReference type="InterPro" id="IPR020476">
    <property type="entry name" value="Nudix_hydrolase"/>
</dbReference>
<evidence type="ECO:0000256" key="2">
    <source>
        <dbReference type="ARBA" id="ARBA00022801"/>
    </source>
</evidence>
<comment type="caution">
    <text evidence="4">The sequence shown here is derived from an EMBL/GenBank/DDBJ whole genome shotgun (WGS) entry which is preliminary data.</text>
</comment>
<dbReference type="Proteomes" id="UP001524435">
    <property type="component" value="Unassembled WGS sequence"/>
</dbReference>
<keyword evidence="5" id="KW-1185">Reference proteome</keyword>